<feature type="domain" description="HTH lysR-type" evidence="6">
    <location>
        <begin position="12"/>
        <end position="69"/>
    </location>
</feature>
<dbReference type="GO" id="GO:0003700">
    <property type="term" value="F:DNA-binding transcription factor activity"/>
    <property type="evidence" value="ECO:0007669"/>
    <property type="project" value="InterPro"/>
</dbReference>
<evidence type="ECO:0000256" key="3">
    <source>
        <dbReference type="ARBA" id="ARBA00023125"/>
    </source>
</evidence>
<dbReference type="AlphaFoldDB" id="A0A7K3LTK2"/>
<evidence type="ECO:0000256" key="4">
    <source>
        <dbReference type="ARBA" id="ARBA00023159"/>
    </source>
</evidence>
<keyword evidence="3" id="KW-0238">DNA-binding</keyword>
<evidence type="ECO:0000256" key="1">
    <source>
        <dbReference type="ARBA" id="ARBA00009437"/>
    </source>
</evidence>
<dbReference type="PROSITE" id="PS50931">
    <property type="entry name" value="HTH_LYSR"/>
    <property type="match status" value="1"/>
</dbReference>
<dbReference type="RefSeq" id="WP_059035063.1">
    <property type="nucleotide sequence ID" value="NZ_JAADZU010000065.1"/>
</dbReference>
<proteinExistence type="inferred from homology"/>
<sequence>MPDSALGSYPLPDIRRLEQFVAVAESPTLAVAAQQLYVTQQALSTAVRRLESELGVTLFNRQNRGLHLTAAGEELLRSARPLLTGARHLTRAVREADADSTHAFVVGHSPALSGAEVFLLLERSIGGHPTQPVTARPAFPSTFVDELHSGTIDLVLRRGVDTPEGLTSAVISYQELRLAVAADHPLATPDRIAMSDLAGHPLIVWAPERHSFYTDFLVAHCRRSGFEPELRINRVQGTPPTTAVLVDPDACAFVTAPAGPVHGGRVMVKEFTDPPLSPIQALWLPHTVSDFRTAVLNSPPARLSPEGA</sequence>
<dbReference type="SUPFAM" id="SSF53850">
    <property type="entry name" value="Periplasmic binding protein-like II"/>
    <property type="match status" value="1"/>
</dbReference>
<dbReference type="Gene3D" id="1.10.10.10">
    <property type="entry name" value="Winged helix-like DNA-binding domain superfamily/Winged helix DNA-binding domain"/>
    <property type="match status" value="1"/>
</dbReference>
<comment type="similarity">
    <text evidence="1">Belongs to the LysR transcriptional regulatory family.</text>
</comment>
<dbReference type="Pfam" id="PF00126">
    <property type="entry name" value="HTH_1"/>
    <property type="match status" value="1"/>
</dbReference>
<gene>
    <name evidence="7" type="ORF">GYA93_17395</name>
</gene>
<evidence type="ECO:0000256" key="2">
    <source>
        <dbReference type="ARBA" id="ARBA00023015"/>
    </source>
</evidence>
<keyword evidence="5" id="KW-0804">Transcription</keyword>
<evidence type="ECO:0000259" key="6">
    <source>
        <dbReference type="PROSITE" id="PS50931"/>
    </source>
</evidence>
<dbReference type="Proteomes" id="UP000466307">
    <property type="component" value="Unassembled WGS sequence"/>
</dbReference>
<evidence type="ECO:0000256" key="5">
    <source>
        <dbReference type="ARBA" id="ARBA00023163"/>
    </source>
</evidence>
<dbReference type="InterPro" id="IPR005119">
    <property type="entry name" value="LysR_subst-bd"/>
</dbReference>
<reference evidence="7 8" key="1">
    <citation type="submission" date="2020-01" db="EMBL/GenBank/DDBJ databases">
        <title>Investigation of new actinobacteria for the biodesulphurisation of diesel fuel.</title>
        <authorList>
            <person name="Athi Narayanan S.M."/>
        </authorList>
    </citation>
    <scope>NUCLEOTIDE SEQUENCE [LARGE SCALE GENOMIC DNA]</scope>
    <source>
        <strain evidence="7 8">213E</strain>
    </source>
</reference>
<organism evidence="7 8">
    <name type="scientific">Gordonia desulfuricans</name>
    <dbReference type="NCBI Taxonomy" id="89051"/>
    <lineage>
        <taxon>Bacteria</taxon>
        <taxon>Bacillati</taxon>
        <taxon>Actinomycetota</taxon>
        <taxon>Actinomycetes</taxon>
        <taxon>Mycobacteriales</taxon>
        <taxon>Gordoniaceae</taxon>
        <taxon>Gordonia</taxon>
    </lineage>
</organism>
<keyword evidence="4" id="KW-0010">Activator</keyword>
<dbReference type="InterPro" id="IPR036388">
    <property type="entry name" value="WH-like_DNA-bd_sf"/>
</dbReference>
<protein>
    <submittedName>
        <fullName evidence="7">LysR family transcriptional regulator</fullName>
    </submittedName>
</protein>
<dbReference type="GO" id="GO:0032993">
    <property type="term" value="C:protein-DNA complex"/>
    <property type="evidence" value="ECO:0007669"/>
    <property type="project" value="TreeGrafter"/>
</dbReference>
<evidence type="ECO:0000313" key="7">
    <source>
        <dbReference type="EMBL" id="NDK91341.1"/>
    </source>
</evidence>
<dbReference type="GO" id="GO:0003677">
    <property type="term" value="F:DNA binding"/>
    <property type="evidence" value="ECO:0007669"/>
    <property type="project" value="UniProtKB-KW"/>
</dbReference>
<dbReference type="InterPro" id="IPR000847">
    <property type="entry name" value="LysR_HTH_N"/>
</dbReference>
<keyword evidence="2" id="KW-0805">Transcription regulation</keyword>
<name>A0A7K3LTK2_9ACTN</name>
<dbReference type="FunFam" id="1.10.10.10:FF:000001">
    <property type="entry name" value="LysR family transcriptional regulator"/>
    <property type="match status" value="1"/>
</dbReference>
<dbReference type="InterPro" id="IPR036390">
    <property type="entry name" value="WH_DNA-bd_sf"/>
</dbReference>
<keyword evidence="8" id="KW-1185">Reference proteome</keyword>
<dbReference type="PANTHER" id="PTHR30346:SF0">
    <property type="entry name" value="HCA OPERON TRANSCRIPTIONAL ACTIVATOR HCAR"/>
    <property type="match status" value="1"/>
</dbReference>
<accession>A0A7K3LTK2</accession>
<dbReference type="PRINTS" id="PR00039">
    <property type="entry name" value="HTHLYSR"/>
</dbReference>
<dbReference type="Pfam" id="PF03466">
    <property type="entry name" value="LysR_substrate"/>
    <property type="match status" value="1"/>
</dbReference>
<evidence type="ECO:0000313" key="8">
    <source>
        <dbReference type="Proteomes" id="UP000466307"/>
    </source>
</evidence>
<dbReference type="EMBL" id="JAADZU010000065">
    <property type="protein sequence ID" value="NDK91341.1"/>
    <property type="molecule type" value="Genomic_DNA"/>
</dbReference>
<dbReference type="SUPFAM" id="SSF46785">
    <property type="entry name" value="Winged helix' DNA-binding domain"/>
    <property type="match status" value="1"/>
</dbReference>
<comment type="caution">
    <text evidence="7">The sequence shown here is derived from an EMBL/GenBank/DDBJ whole genome shotgun (WGS) entry which is preliminary data.</text>
</comment>
<dbReference type="Gene3D" id="3.40.190.10">
    <property type="entry name" value="Periplasmic binding protein-like II"/>
    <property type="match status" value="2"/>
</dbReference>
<dbReference type="PANTHER" id="PTHR30346">
    <property type="entry name" value="TRANSCRIPTIONAL DUAL REGULATOR HCAR-RELATED"/>
    <property type="match status" value="1"/>
</dbReference>